<dbReference type="AlphaFoldDB" id="A0AAP0QJ30"/>
<protein>
    <submittedName>
        <fullName evidence="1">Uncharacterized protein</fullName>
    </submittedName>
</protein>
<name>A0AAP0QJ30_9ROSI</name>
<organism evidence="1 2">
    <name type="scientific">Citrus x changshan-huyou</name>
    <dbReference type="NCBI Taxonomy" id="2935761"/>
    <lineage>
        <taxon>Eukaryota</taxon>
        <taxon>Viridiplantae</taxon>
        <taxon>Streptophyta</taxon>
        <taxon>Embryophyta</taxon>
        <taxon>Tracheophyta</taxon>
        <taxon>Spermatophyta</taxon>
        <taxon>Magnoliopsida</taxon>
        <taxon>eudicotyledons</taxon>
        <taxon>Gunneridae</taxon>
        <taxon>Pentapetalae</taxon>
        <taxon>rosids</taxon>
        <taxon>malvids</taxon>
        <taxon>Sapindales</taxon>
        <taxon>Rutaceae</taxon>
        <taxon>Aurantioideae</taxon>
        <taxon>Citrus</taxon>
    </lineage>
</organism>
<sequence>MLIAAIFSRRSHQELDYSRTDFFINQLSGSGSTFSIGARKLKLACADIHQALDDKIKGRCLLQGLNVINRNASIVFYETDFRSQFR</sequence>
<evidence type="ECO:0000313" key="1">
    <source>
        <dbReference type="EMBL" id="KAK9194203.1"/>
    </source>
</evidence>
<proteinExistence type="predicted"/>
<reference evidence="1 2" key="1">
    <citation type="submission" date="2024-05" db="EMBL/GenBank/DDBJ databases">
        <title>Haplotype-resolved chromosome-level genome assembly of Huyou (Citrus changshanensis).</title>
        <authorList>
            <person name="Miao C."/>
            <person name="Chen W."/>
            <person name="Wu Y."/>
            <person name="Wang L."/>
            <person name="Zhao S."/>
            <person name="Grierson D."/>
            <person name="Xu C."/>
            <person name="Chen K."/>
        </authorList>
    </citation>
    <scope>NUCLEOTIDE SEQUENCE [LARGE SCALE GENOMIC DNA]</scope>
    <source>
        <strain evidence="1">01-14</strain>
        <tissue evidence="1">Leaf</tissue>
    </source>
</reference>
<gene>
    <name evidence="1" type="ORF">WN944_004906</name>
</gene>
<dbReference type="EMBL" id="JBCGBO010000006">
    <property type="protein sequence ID" value="KAK9194203.1"/>
    <property type="molecule type" value="Genomic_DNA"/>
</dbReference>
<keyword evidence="2" id="KW-1185">Reference proteome</keyword>
<accession>A0AAP0QJ30</accession>
<dbReference type="Proteomes" id="UP001428341">
    <property type="component" value="Unassembled WGS sequence"/>
</dbReference>
<evidence type="ECO:0000313" key="2">
    <source>
        <dbReference type="Proteomes" id="UP001428341"/>
    </source>
</evidence>
<comment type="caution">
    <text evidence="1">The sequence shown here is derived from an EMBL/GenBank/DDBJ whole genome shotgun (WGS) entry which is preliminary data.</text>
</comment>